<reference evidence="1" key="1">
    <citation type="journal article" date="2021" name="Proc. Natl. Acad. Sci. U.S.A.">
        <title>A Catalog of Tens of Thousands of Viruses from Human Metagenomes Reveals Hidden Associations with Chronic Diseases.</title>
        <authorList>
            <person name="Tisza M.J."/>
            <person name="Buck C.B."/>
        </authorList>
    </citation>
    <scope>NUCLEOTIDE SEQUENCE</scope>
    <source>
        <strain evidence="1">CtkvU4</strain>
    </source>
</reference>
<accession>A0A8S5QPS7</accession>
<sequence>MFGWIFKIWIINPLSVSIAALGRTIDRMDSVLRSMQTDNLAMRTDIVRVDSSTKSAHKRIDDLAERQTILEKELREHD</sequence>
<name>A0A8S5QPS7_9CAUD</name>
<organism evidence="1">
    <name type="scientific">Caudovirales sp. ctkvU4</name>
    <dbReference type="NCBI Taxonomy" id="2826783"/>
    <lineage>
        <taxon>Viruses</taxon>
        <taxon>Duplodnaviria</taxon>
        <taxon>Heunggongvirae</taxon>
        <taxon>Uroviricota</taxon>
        <taxon>Caudoviricetes</taxon>
    </lineage>
</organism>
<protein>
    <submittedName>
        <fullName evidence="1">Uncharacterized protein</fullName>
    </submittedName>
</protein>
<proteinExistence type="predicted"/>
<dbReference type="EMBL" id="BK015710">
    <property type="protein sequence ID" value="DAE21238.1"/>
    <property type="molecule type" value="Genomic_DNA"/>
</dbReference>
<evidence type="ECO:0000313" key="1">
    <source>
        <dbReference type="EMBL" id="DAE21238.1"/>
    </source>
</evidence>